<organism evidence="3 4">
    <name type="scientific">Phlebiopsis gigantea (strain 11061_1 CR5-6)</name>
    <name type="common">White-rot fungus</name>
    <name type="synonym">Peniophora gigantea</name>
    <dbReference type="NCBI Taxonomy" id="745531"/>
    <lineage>
        <taxon>Eukaryota</taxon>
        <taxon>Fungi</taxon>
        <taxon>Dikarya</taxon>
        <taxon>Basidiomycota</taxon>
        <taxon>Agaricomycotina</taxon>
        <taxon>Agaricomycetes</taxon>
        <taxon>Polyporales</taxon>
        <taxon>Phanerochaetaceae</taxon>
        <taxon>Phlebiopsis</taxon>
    </lineage>
</organism>
<dbReference type="AlphaFoldDB" id="A0A0C3RPA0"/>
<protein>
    <recommendedName>
        <fullName evidence="2">DH domain-containing protein</fullName>
    </recommendedName>
</protein>
<feature type="non-terminal residue" evidence="3">
    <location>
        <position position="622"/>
    </location>
</feature>
<feature type="compositionally biased region" description="Low complexity" evidence="1">
    <location>
        <begin position="173"/>
        <end position="182"/>
    </location>
</feature>
<dbReference type="PANTHER" id="PTHR45834">
    <property type="entry name" value="RHO GUANINE NUCLEOTIDE EXCHANGE FACTOR 9-RELATED"/>
    <property type="match status" value="1"/>
</dbReference>
<accession>A0A0C3RPA0</accession>
<dbReference type="SUPFAM" id="SSF48065">
    <property type="entry name" value="DBL homology domain (DH-domain)"/>
    <property type="match status" value="1"/>
</dbReference>
<dbReference type="HOGENOM" id="CLU_439802_0_0_1"/>
<dbReference type="InterPro" id="IPR000219">
    <property type="entry name" value="DH_dom"/>
</dbReference>
<dbReference type="Gene3D" id="1.20.900.10">
    <property type="entry name" value="Dbl homology (DH) domain"/>
    <property type="match status" value="1"/>
</dbReference>
<name>A0A0C3RPA0_PHLG1</name>
<dbReference type="EMBL" id="KN840848">
    <property type="protein sequence ID" value="KIP01246.1"/>
    <property type="molecule type" value="Genomic_DNA"/>
</dbReference>
<feature type="compositionally biased region" description="Polar residues" evidence="1">
    <location>
        <begin position="323"/>
        <end position="333"/>
    </location>
</feature>
<feature type="compositionally biased region" description="Low complexity" evidence="1">
    <location>
        <begin position="83"/>
        <end position="97"/>
    </location>
</feature>
<feature type="compositionally biased region" description="Polar residues" evidence="1">
    <location>
        <begin position="214"/>
        <end position="223"/>
    </location>
</feature>
<feature type="compositionally biased region" description="Low complexity" evidence="1">
    <location>
        <begin position="390"/>
        <end position="421"/>
    </location>
</feature>
<feature type="domain" description="DH" evidence="2">
    <location>
        <begin position="346"/>
        <end position="622"/>
    </location>
</feature>
<dbReference type="PROSITE" id="PS50010">
    <property type="entry name" value="DH_2"/>
    <property type="match status" value="1"/>
</dbReference>
<keyword evidence="4" id="KW-1185">Reference proteome</keyword>
<feature type="region of interest" description="Disordered" evidence="1">
    <location>
        <begin position="147"/>
        <end position="343"/>
    </location>
</feature>
<evidence type="ECO:0000259" key="2">
    <source>
        <dbReference type="PROSITE" id="PS50010"/>
    </source>
</evidence>
<gene>
    <name evidence="3" type="ORF">PHLGIDRAFT_508477</name>
</gene>
<dbReference type="STRING" id="745531.A0A0C3RPA0"/>
<feature type="compositionally biased region" description="Low complexity" evidence="1">
    <location>
        <begin position="238"/>
        <end position="249"/>
    </location>
</feature>
<dbReference type="PANTHER" id="PTHR45834:SF11">
    <property type="entry name" value="RHOGEF DOMAIN-CONTAINING PROTEIN GXCJ"/>
    <property type="match status" value="1"/>
</dbReference>
<evidence type="ECO:0000313" key="3">
    <source>
        <dbReference type="EMBL" id="KIP01246.1"/>
    </source>
</evidence>
<feature type="region of interest" description="Disordered" evidence="1">
    <location>
        <begin position="379"/>
        <end position="438"/>
    </location>
</feature>
<dbReference type="GO" id="GO:0005829">
    <property type="term" value="C:cytosol"/>
    <property type="evidence" value="ECO:0007669"/>
    <property type="project" value="TreeGrafter"/>
</dbReference>
<feature type="region of interest" description="Disordered" evidence="1">
    <location>
        <begin position="28"/>
        <end position="61"/>
    </location>
</feature>
<feature type="compositionally biased region" description="Polar residues" evidence="1">
    <location>
        <begin position="193"/>
        <end position="202"/>
    </location>
</feature>
<proteinExistence type="predicted"/>
<sequence>MSLAAFVPRTSMHLLTAPAIVAVVQLPPTGRPPSPTRPPTGFSSSLRVATPNASPEHPKHPPHLIARMQVLAPPSVAPPPPYASTSSPAPRRAAARSLLDRRPSAQRLLTDAEPSLFVSNVVAAAPPLPFVPLTPIMASPRMTPDLRAPGDYLSRGLPTPSWTSTPPTPPAAPRTLAPSPRTSTSGDARAPAPSNTTYARSTSRTRHARPASVSVFTGPSSSAMDLCDDAPKRPALHSRSVSPPRASSAGEGRRVKRRRTLPNSLSCLSPPPGPVDRACPPPDDDGALQPSLSRTKRGGEEARPRRMFTLGGGDCSDNDADAESSTPPQTQASDAPADDRTRAGARRHHALLELLTTEVGYLLDLRALVSVYLEQLPSVTAPVPMPPRSSPSSLSISSLGLSRPARAQQQQYQQQQAAGLGPPAPDGGGDAPLRRPVFSEADVEAVRRNARELLERHERLVGALEGVLGPRGYAWVFARGRAGREDPPVGAVDEAVAAALEVFLREMPAFAVYEAFCPGHSAAADAARAAQDAHPREWDAFEQRCSLLVAHAFELAPTASPLPPSGSFDSLGRRRRHSMSSLVLPPAPLRASDPLAVAQAMRLKFLDYLIKPVQRICRYPLL</sequence>
<dbReference type="InterPro" id="IPR053086">
    <property type="entry name" value="RhoGEF_domain"/>
</dbReference>
<dbReference type="GO" id="GO:0005085">
    <property type="term" value="F:guanyl-nucleotide exchange factor activity"/>
    <property type="evidence" value="ECO:0007669"/>
    <property type="project" value="InterPro"/>
</dbReference>
<evidence type="ECO:0000256" key="1">
    <source>
        <dbReference type="SAM" id="MobiDB-lite"/>
    </source>
</evidence>
<dbReference type="Proteomes" id="UP000053257">
    <property type="component" value="Unassembled WGS sequence"/>
</dbReference>
<feature type="compositionally biased region" description="Pro residues" evidence="1">
    <location>
        <begin position="29"/>
        <end position="38"/>
    </location>
</feature>
<feature type="region of interest" description="Disordered" evidence="1">
    <location>
        <begin position="75"/>
        <end position="97"/>
    </location>
</feature>
<dbReference type="InterPro" id="IPR035899">
    <property type="entry name" value="DBL_dom_sf"/>
</dbReference>
<reference evidence="3 4" key="1">
    <citation type="journal article" date="2014" name="PLoS Genet.">
        <title>Analysis of the Phlebiopsis gigantea genome, transcriptome and secretome provides insight into its pioneer colonization strategies of wood.</title>
        <authorList>
            <person name="Hori C."/>
            <person name="Ishida T."/>
            <person name="Igarashi K."/>
            <person name="Samejima M."/>
            <person name="Suzuki H."/>
            <person name="Master E."/>
            <person name="Ferreira P."/>
            <person name="Ruiz-Duenas F.J."/>
            <person name="Held B."/>
            <person name="Canessa P."/>
            <person name="Larrondo L.F."/>
            <person name="Schmoll M."/>
            <person name="Druzhinina I.S."/>
            <person name="Kubicek C.P."/>
            <person name="Gaskell J.A."/>
            <person name="Kersten P."/>
            <person name="St John F."/>
            <person name="Glasner J."/>
            <person name="Sabat G."/>
            <person name="Splinter BonDurant S."/>
            <person name="Syed K."/>
            <person name="Yadav J."/>
            <person name="Mgbeahuruike A.C."/>
            <person name="Kovalchuk A."/>
            <person name="Asiegbu F.O."/>
            <person name="Lackner G."/>
            <person name="Hoffmeister D."/>
            <person name="Rencoret J."/>
            <person name="Gutierrez A."/>
            <person name="Sun H."/>
            <person name="Lindquist E."/>
            <person name="Barry K."/>
            <person name="Riley R."/>
            <person name="Grigoriev I.V."/>
            <person name="Henrissat B."/>
            <person name="Kues U."/>
            <person name="Berka R.M."/>
            <person name="Martinez A.T."/>
            <person name="Covert S.F."/>
            <person name="Blanchette R.A."/>
            <person name="Cullen D."/>
        </authorList>
    </citation>
    <scope>NUCLEOTIDE SEQUENCE [LARGE SCALE GENOMIC DNA]</scope>
    <source>
        <strain evidence="3 4">11061_1 CR5-6</strain>
    </source>
</reference>
<dbReference type="OrthoDB" id="1716625at2759"/>
<evidence type="ECO:0000313" key="4">
    <source>
        <dbReference type="Proteomes" id="UP000053257"/>
    </source>
</evidence>